<organism evidence="1 2">
    <name type="scientific">Rhodanobacter geophilus</name>
    <dbReference type="NCBI Taxonomy" id="3162488"/>
    <lineage>
        <taxon>Bacteria</taxon>
        <taxon>Pseudomonadati</taxon>
        <taxon>Pseudomonadota</taxon>
        <taxon>Gammaproteobacteria</taxon>
        <taxon>Lysobacterales</taxon>
        <taxon>Rhodanobacteraceae</taxon>
        <taxon>Rhodanobacter</taxon>
    </lineage>
</organism>
<gene>
    <name evidence="1" type="ORF">ABQJ56_01590</name>
</gene>
<evidence type="ECO:0000313" key="1">
    <source>
        <dbReference type="EMBL" id="MEW9622927.1"/>
    </source>
</evidence>
<evidence type="ECO:0000313" key="2">
    <source>
        <dbReference type="Proteomes" id="UP001556170"/>
    </source>
</evidence>
<sequence length="44" mass="4271">MAALMDEAVASMDIVGKDAGLAPAFLRAGIAGAAAAALQITNVI</sequence>
<protein>
    <submittedName>
        <fullName evidence="1">Uncharacterized protein</fullName>
    </submittedName>
</protein>
<dbReference type="RefSeq" id="WP_367843235.1">
    <property type="nucleotide sequence ID" value="NZ_JBFOHL010000001.1"/>
</dbReference>
<comment type="caution">
    <text evidence="1">The sequence shown here is derived from an EMBL/GenBank/DDBJ whole genome shotgun (WGS) entry which is preliminary data.</text>
</comment>
<dbReference type="Proteomes" id="UP001556170">
    <property type="component" value="Unassembled WGS sequence"/>
</dbReference>
<name>A0ABV3QK08_9GAMM</name>
<dbReference type="EMBL" id="JBFOHL010000001">
    <property type="protein sequence ID" value="MEW9622927.1"/>
    <property type="molecule type" value="Genomic_DNA"/>
</dbReference>
<accession>A0ABV3QK08</accession>
<keyword evidence="2" id="KW-1185">Reference proteome</keyword>
<reference evidence="1 2" key="1">
    <citation type="submission" date="2024-06" db="EMBL/GenBank/DDBJ databases">
        <authorList>
            <person name="Woo H."/>
        </authorList>
    </citation>
    <scope>NUCLEOTIDE SEQUENCE [LARGE SCALE GENOMIC DNA]</scope>
    <source>
        <strain evidence="1 2">S2-g</strain>
    </source>
</reference>
<proteinExistence type="predicted"/>